<organism evidence="1">
    <name type="scientific">marine metagenome</name>
    <dbReference type="NCBI Taxonomy" id="408172"/>
    <lineage>
        <taxon>unclassified sequences</taxon>
        <taxon>metagenomes</taxon>
        <taxon>ecological metagenomes</taxon>
    </lineage>
</organism>
<protein>
    <submittedName>
        <fullName evidence="1">Uncharacterized protein</fullName>
    </submittedName>
</protein>
<name>A0A381T235_9ZZZZ</name>
<accession>A0A381T235</accession>
<sequence length="94" mass="11191">MELEMNKSLAEYYSLVDLFEEFREHIKPKVINGLPDFTTAAMEKQYSGLILLQERLRDIEISDWDIPNQVDYHVLRSEMNGVEFDHSVLKQWSR</sequence>
<dbReference type="AlphaFoldDB" id="A0A381T235"/>
<proteinExistence type="predicted"/>
<gene>
    <name evidence="1" type="ORF">METZ01_LOCUS60577</name>
</gene>
<reference evidence="1" key="1">
    <citation type="submission" date="2018-05" db="EMBL/GenBank/DDBJ databases">
        <authorList>
            <person name="Lanie J.A."/>
            <person name="Ng W.-L."/>
            <person name="Kazmierczak K.M."/>
            <person name="Andrzejewski T.M."/>
            <person name="Davidsen T.M."/>
            <person name="Wayne K.J."/>
            <person name="Tettelin H."/>
            <person name="Glass J.I."/>
            <person name="Rusch D."/>
            <person name="Podicherti R."/>
            <person name="Tsui H.-C.T."/>
            <person name="Winkler M.E."/>
        </authorList>
    </citation>
    <scope>NUCLEOTIDE SEQUENCE</scope>
</reference>
<feature type="non-terminal residue" evidence="1">
    <location>
        <position position="94"/>
    </location>
</feature>
<dbReference type="EMBL" id="UINC01003602">
    <property type="protein sequence ID" value="SVA07723.1"/>
    <property type="molecule type" value="Genomic_DNA"/>
</dbReference>
<evidence type="ECO:0000313" key="1">
    <source>
        <dbReference type="EMBL" id="SVA07723.1"/>
    </source>
</evidence>